<gene>
    <name evidence="1" type="ORF">HGMM_F22C11C21</name>
</gene>
<proteinExistence type="predicted"/>
<evidence type="ECO:0000313" key="1">
    <source>
        <dbReference type="EMBL" id="BAL55006.1"/>
    </source>
</evidence>
<name>H5SFS0_9BACT</name>
<reference evidence="1" key="2">
    <citation type="journal article" date="2012" name="PLoS ONE">
        <title>A Deeply Branching Thermophilic Bacterium with an Ancient Acetyl-CoA Pathway Dominates a Subsurface Ecosystem.</title>
        <authorList>
            <person name="Takami H."/>
            <person name="Noguchi H."/>
            <person name="Takaki Y."/>
            <person name="Uchiyama I."/>
            <person name="Toyoda A."/>
            <person name="Nishi S."/>
            <person name="Chee G.-J."/>
            <person name="Arai W."/>
            <person name="Nunoura T."/>
            <person name="Itoh T."/>
            <person name="Hattori M."/>
            <person name="Takai K."/>
        </authorList>
    </citation>
    <scope>NUCLEOTIDE SEQUENCE</scope>
</reference>
<sequence>MRSLHRVECLCVCVCHAKADLTPLLVCWPSLALKWDSLGVWAPRVLLVAQDCGELPLSLRPLHLECYS</sequence>
<dbReference type="AlphaFoldDB" id="H5SFS0"/>
<organism evidence="1">
    <name type="scientific">uncultured Planctomycetota bacterium</name>
    <dbReference type="NCBI Taxonomy" id="120965"/>
    <lineage>
        <taxon>Bacteria</taxon>
        <taxon>Pseudomonadati</taxon>
        <taxon>Planctomycetota</taxon>
        <taxon>environmental samples</taxon>
    </lineage>
</organism>
<dbReference type="EMBL" id="AP011706">
    <property type="protein sequence ID" value="BAL55006.1"/>
    <property type="molecule type" value="Genomic_DNA"/>
</dbReference>
<accession>H5SFS0</accession>
<reference evidence="1" key="1">
    <citation type="journal article" date="2005" name="Environ. Microbiol.">
        <title>Genetic and functional properties of uncultivated thermophilic crenarchaeotes from a subsurface gold mine as revealed by analysis of genome fragments.</title>
        <authorList>
            <person name="Nunoura T."/>
            <person name="Hirayama H."/>
            <person name="Takami H."/>
            <person name="Oida H."/>
            <person name="Nishi S."/>
            <person name="Shimamura S."/>
            <person name="Suzuki Y."/>
            <person name="Inagaki F."/>
            <person name="Takai K."/>
            <person name="Nealson K.H."/>
            <person name="Horikoshi K."/>
        </authorList>
    </citation>
    <scope>NUCLEOTIDE SEQUENCE</scope>
</reference>
<protein>
    <submittedName>
        <fullName evidence="1">Uncharacterized protein</fullName>
    </submittedName>
</protein>